<dbReference type="OrthoDB" id="2968323at2759"/>
<feature type="region of interest" description="Disordered" evidence="1">
    <location>
        <begin position="1"/>
        <end position="92"/>
    </location>
</feature>
<reference evidence="2 3" key="1">
    <citation type="journal article" date="2013" name="PLoS Genet.">
        <title>Genomic mechanisms accounting for the adaptation to parasitism in nematode-trapping fungi.</title>
        <authorList>
            <person name="Meerupati T."/>
            <person name="Andersson K.M."/>
            <person name="Friman E."/>
            <person name="Kumar D."/>
            <person name="Tunlid A."/>
            <person name="Ahren D."/>
        </authorList>
    </citation>
    <scope>NUCLEOTIDE SEQUENCE [LARGE SCALE GENOMIC DNA]</scope>
    <source>
        <strain evidence="2 3">CBS 200.50</strain>
    </source>
</reference>
<dbReference type="EMBL" id="AQGS01000083">
    <property type="protein sequence ID" value="EPS43266.1"/>
    <property type="molecule type" value="Genomic_DNA"/>
</dbReference>
<protein>
    <submittedName>
        <fullName evidence="2">Uncharacterized protein</fullName>
    </submittedName>
</protein>
<evidence type="ECO:0000313" key="2">
    <source>
        <dbReference type="EMBL" id="EPS43266.1"/>
    </source>
</evidence>
<dbReference type="PANTHER" id="PTHR21310">
    <property type="entry name" value="AMINOGLYCOSIDE PHOSPHOTRANSFERASE-RELATED-RELATED"/>
    <property type="match status" value="1"/>
</dbReference>
<name>S8AQC1_DACHA</name>
<accession>S8AQC1</accession>
<dbReference type="HOGENOM" id="CLU_460802_0_0_1"/>
<dbReference type="STRING" id="1284197.S8AQC1"/>
<reference evidence="3" key="2">
    <citation type="submission" date="2013-04" db="EMBL/GenBank/DDBJ databases">
        <title>Genomic mechanisms accounting for the adaptation to parasitism in nematode-trapping fungi.</title>
        <authorList>
            <person name="Ahren D.G."/>
        </authorList>
    </citation>
    <scope>NUCLEOTIDE SEQUENCE [LARGE SCALE GENOMIC DNA]</scope>
    <source>
        <strain evidence="3">CBS 200.50</strain>
    </source>
</reference>
<dbReference type="InterPro" id="IPR051678">
    <property type="entry name" value="AGP_Transferase"/>
</dbReference>
<keyword evidence="3" id="KW-1185">Reference proteome</keyword>
<sequence>MTCSNPRYSIAGTTSTNMTRGSKRKLDYDAPTKPLREKKLRRGEGRPPDTDSDGDGISAERRRPAATATTGLRNYAPRKTLPSQKPPSTVLKPARISLPIQIPKRDYRDYSNSPPQATCFKKNGEFRLNSSQCEYFSSDEAKERRRCARIDFAARNSDYIIKMCEKLRGNLWTCKIDEEAGIIVGCRNYIVTLVFDDGSKWLLKTGQESLKWSKYKPQPGMLDGEIATILWLYWETNIPVPRVRLWDVRTTTRRNRFGKPWYVMEMSKGTTVYTQIEEELEKSEEFDWDAIQPQRYEHMARIDLEFLRHQSPVKGEYQLRRGVLFFHGDRELPRELVKLYRNEGKERVGLKEKMLSNIDTCRDKLQHKIKRFGIEYKEGPIHLLTLDALETLIPKLIDPRFNNTYVMTHGDTTDSNVMCDREFYTTAIIDWELGKFRWLQQAVCLPTEESNTLLDYIPTLVNESIMQIDSGSVAAAKWAKLANCEQQLRDKLIDCIAKIDNGVPGDAATPWTAGHGYVTGLYKISYAVHMVWRFLEDYTYLLMQNKHVRIFIANEIVKIAEGAVEVIERDGLFSQKVTEDDNDIDSSPANDS</sequence>
<organism evidence="2 3">
    <name type="scientific">Dactylellina haptotyla (strain CBS 200.50)</name>
    <name type="common">Nematode-trapping fungus</name>
    <name type="synonym">Monacrosporium haptotylum</name>
    <dbReference type="NCBI Taxonomy" id="1284197"/>
    <lineage>
        <taxon>Eukaryota</taxon>
        <taxon>Fungi</taxon>
        <taxon>Dikarya</taxon>
        <taxon>Ascomycota</taxon>
        <taxon>Pezizomycotina</taxon>
        <taxon>Orbiliomycetes</taxon>
        <taxon>Orbiliales</taxon>
        <taxon>Orbiliaceae</taxon>
        <taxon>Dactylellina</taxon>
    </lineage>
</organism>
<feature type="compositionally biased region" description="Polar residues" evidence="1">
    <location>
        <begin position="1"/>
        <end position="20"/>
    </location>
</feature>
<dbReference type="Proteomes" id="UP000015100">
    <property type="component" value="Unassembled WGS sequence"/>
</dbReference>
<evidence type="ECO:0000313" key="3">
    <source>
        <dbReference type="Proteomes" id="UP000015100"/>
    </source>
</evidence>
<comment type="caution">
    <text evidence="2">The sequence shown here is derived from an EMBL/GenBank/DDBJ whole genome shotgun (WGS) entry which is preliminary data.</text>
</comment>
<proteinExistence type="predicted"/>
<feature type="compositionally biased region" description="Basic and acidic residues" evidence="1">
    <location>
        <begin position="24"/>
        <end position="49"/>
    </location>
</feature>
<dbReference type="PANTHER" id="PTHR21310:SF15">
    <property type="entry name" value="AMINOGLYCOSIDE PHOSPHOTRANSFERASE DOMAIN-CONTAINING PROTEIN"/>
    <property type="match status" value="1"/>
</dbReference>
<evidence type="ECO:0000256" key="1">
    <source>
        <dbReference type="SAM" id="MobiDB-lite"/>
    </source>
</evidence>
<dbReference type="AlphaFoldDB" id="S8AQC1"/>
<dbReference type="SUPFAM" id="SSF56112">
    <property type="entry name" value="Protein kinase-like (PK-like)"/>
    <property type="match status" value="1"/>
</dbReference>
<gene>
    <name evidence="2" type="ORF">H072_2764</name>
</gene>
<dbReference type="OMA" id="WAKLANC"/>
<dbReference type="InterPro" id="IPR011009">
    <property type="entry name" value="Kinase-like_dom_sf"/>
</dbReference>